<dbReference type="GeneID" id="93943952"/>
<comment type="caution">
    <text evidence="1">The sequence shown here is derived from an EMBL/GenBank/DDBJ whole genome shotgun (WGS) entry which is preliminary data.</text>
</comment>
<dbReference type="Pfam" id="PF01590">
    <property type="entry name" value="GAF"/>
    <property type="match status" value="1"/>
</dbReference>
<sequence>MKEPDFPDNEAQRIKDLHSLDILDTEPEERFDRVTRIAKHLFDVPIAVVSLVDNHRQWFKSCIGLPVRETARNVSFCGHVINDEGPFIINDATKDPRFLDNPLVMGEPFIRFYAGVPLVYHNQSKLGTLCIIDTKPRELTMQQMADLVDLAKVAEQELEATIQATLDPLTQISNRRGFFELSEKSMDYCRMGGFCVALAYFDLNDFKAINDKLGHKAGDEALQHFADLMASSFSDSDVFARIGGDEFVVFMSGLTEKVAEIAVERFRKSVERFNDEENRGYEIKFSVGIVVAKPSSDMSIDSLLEEADKRMYQEKCASK</sequence>
<dbReference type="RefSeq" id="WP_045986288.1">
    <property type="nucleotide sequence ID" value="NZ_CP063052.1"/>
</dbReference>
<dbReference type="InterPro" id="IPR000160">
    <property type="entry name" value="GGDEF_dom"/>
</dbReference>
<dbReference type="PANTHER" id="PTHR43102">
    <property type="entry name" value="SLR1143 PROTEIN"/>
    <property type="match status" value="1"/>
</dbReference>
<dbReference type="PROSITE" id="PS50887">
    <property type="entry name" value="GGDEF"/>
    <property type="match status" value="1"/>
</dbReference>
<dbReference type="Gene3D" id="3.30.450.40">
    <property type="match status" value="1"/>
</dbReference>
<dbReference type="SMART" id="SM00065">
    <property type="entry name" value="GAF"/>
    <property type="match status" value="1"/>
</dbReference>
<dbReference type="AlphaFoldDB" id="A0A837G371"/>
<dbReference type="InterPro" id="IPR043128">
    <property type="entry name" value="Rev_trsase/Diguanyl_cyclase"/>
</dbReference>
<dbReference type="NCBIfam" id="TIGR00254">
    <property type="entry name" value="GGDEF"/>
    <property type="match status" value="1"/>
</dbReference>
<dbReference type="Gene3D" id="3.30.70.270">
    <property type="match status" value="1"/>
</dbReference>
<dbReference type="InterPro" id="IPR029787">
    <property type="entry name" value="Nucleotide_cyclase"/>
</dbReference>
<dbReference type="SUPFAM" id="SSF55073">
    <property type="entry name" value="Nucleotide cyclase"/>
    <property type="match status" value="1"/>
</dbReference>
<dbReference type="InterPro" id="IPR003018">
    <property type="entry name" value="GAF"/>
</dbReference>
<dbReference type="CDD" id="cd01949">
    <property type="entry name" value="GGDEF"/>
    <property type="match status" value="1"/>
</dbReference>
<dbReference type="SMART" id="SM00267">
    <property type="entry name" value="GGDEF"/>
    <property type="match status" value="1"/>
</dbReference>
<dbReference type="PANTHER" id="PTHR43102:SF2">
    <property type="entry name" value="GAF DOMAIN-CONTAINING PROTEIN"/>
    <property type="match status" value="1"/>
</dbReference>
<evidence type="ECO:0000313" key="1">
    <source>
        <dbReference type="EMBL" id="KJY71127.1"/>
    </source>
</evidence>
<dbReference type="SUPFAM" id="SSF55781">
    <property type="entry name" value="GAF domain-like"/>
    <property type="match status" value="1"/>
</dbReference>
<name>A0A837G371_9VIBR</name>
<dbReference type="Pfam" id="PF00990">
    <property type="entry name" value="GGDEF"/>
    <property type="match status" value="1"/>
</dbReference>
<dbReference type="InterPro" id="IPR029016">
    <property type="entry name" value="GAF-like_dom_sf"/>
</dbReference>
<proteinExistence type="predicted"/>
<dbReference type="EMBL" id="JXXR01000016">
    <property type="protein sequence ID" value="KJY71127.1"/>
    <property type="molecule type" value="Genomic_DNA"/>
</dbReference>
<gene>
    <name evidence="1" type="ORF">TW71_13980</name>
</gene>
<accession>A0A837G371</accession>
<protein>
    <submittedName>
        <fullName evidence="1">Diguanylate cyclase</fullName>
    </submittedName>
</protein>
<reference evidence="1" key="1">
    <citation type="journal article" date="2015" name="BMC Genomics">
        <title>Genome mining reveals unlocked bioactive potential of marine Gram-negative bacteria.</title>
        <authorList>
            <person name="Machado H."/>
            <person name="Sonnenschein E.C."/>
            <person name="Melchiorsen J."/>
            <person name="Gram L."/>
        </authorList>
    </citation>
    <scope>NUCLEOTIDE SEQUENCE</scope>
    <source>
        <strain evidence="1">S2052</strain>
    </source>
</reference>
<organism evidence="1">
    <name type="scientific">Vibrio coralliilyticus</name>
    <dbReference type="NCBI Taxonomy" id="190893"/>
    <lineage>
        <taxon>Bacteria</taxon>
        <taxon>Pseudomonadati</taxon>
        <taxon>Pseudomonadota</taxon>
        <taxon>Gammaproteobacteria</taxon>
        <taxon>Vibrionales</taxon>
        <taxon>Vibrionaceae</taxon>
        <taxon>Vibrio</taxon>
    </lineage>
</organism>